<evidence type="ECO:0000313" key="1">
    <source>
        <dbReference type="EMBL" id="TFK20025.1"/>
    </source>
</evidence>
<accession>A0A5C3KJD5</accession>
<sequence length="166" mass="18854">MRQAAQDGLQSWFPICTPTATARTLDNPCLIHICLHSSQTPGAPPHPTKVIPQARILAIVSSVYVPSIYPSLAQTSVQAVRRSPYPSGVISRRPPRPPSHLPHSFCLSLYISALTWTYIRVSYDGRQSQTPRHHFQPLQRRPMYPYWYHTYGGLNTWSRAHRSSRP</sequence>
<proteinExistence type="predicted"/>
<organism evidence="1 2">
    <name type="scientific">Coprinopsis marcescibilis</name>
    <name type="common">Agaric fungus</name>
    <name type="synonym">Psathyrella marcescibilis</name>
    <dbReference type="NCBI Taxonomy" id="230819"/>
    <lineage>
        <taxon>Eukaryota</taxon>
        <taxon>Fungi</taxon>
        <taxon>Dikarya</taxon>
        <taxon>Basidiomycota</taxon>
        <taxon>Agaricomycotina</taxon>
        <taxon>Agaricomycetes</taxon>
        <taxon>Agaricomycetidae</taxon>
        <taxon>Agaricales</taxon>
        <taxon>Agaricineae</taxon>
        <taxon>Psathyrellaceae</taxon>
        <taxon>Coprinopsis</taxon>
    </lineage>
</organism>
<reference evidence="1 2" key="1">
    <citation type="journal article" date="2019" name="Nat. Ecol. Evol.">
        <title>Megaphylogeny resolves global patterns of mushroom evolution.</title>
        <authorList>
            <person name="Varga T."/>
            <person name="Krizsan K."/>
            <person name="Foldi C."/>
            <person name="Dima B."/>
            <person name="Sanchez-Garcia M."/>
            <person name="Sanchez-Ramirez S."/>
            <person name="Szollosi G.J."/>
            <person name="Szarkandi J.G."/>
            <person name="Papp V."/>
            <person name="Albert L."/>
            <person name="Andreopoulos W."/>
            <person name="Angelini C."/>
            <person name="Antonin V."/>
            <person name="Barry K.W."/>
            <person name="Bougher N.L."/>
            <person name="Buchanan P."/>
            <person name="Buyck B."/>
            <person name="Bense V."/>
            <person name="Catcheside P."/>
            <person name="Chovatia M."/>
            <person name="Cooper J."/>
            <person name="Damon W."/>
            <person name="Desjardin D."/>
            <person name="Finy P."/>
            <person name="Geml J."/>
            <person name="Haridas S."/>
            <person name="Hughes K."/>
            <person name="Justo A."/>
            <person name="Karasinski D."/>
            <person name="Kautmanova I."/>
            <person name="Kiss B."/>
            <person name="Kocsube S."/>
            <person name="Kotiranta H."/>
            <person name="LaButti K.M."/>
            <person name="Lechner B.E."/>
            <person name="Liimatainen K."/>
            <person name="Lipzen A."/>
            <person name="Lukacs Z."/>
            <person name="Mihaltcheva S."/>
            <person name="Morgado L.N."/>
            <person name="Niskanen T."/>
            <person name="Noordeloos M.E."/>
            <person name="Ohm R.A."/>
            <person name="Ortiz-Santana B."/>
            <person name="Ovrebo C."/>
            <person name="Racz N."/>
            <person name="Riley R."/>
            <person name="Savchenko A."/>
            <person name="Shiryaev A."/>
            <person name="Soop K."/>
            <person name="Spirin V."/>
            <person name="Szebenyi C."/>
            <person name="Tomsovsky M."/>
            <person name="Tulloss R.E."/>
            <person name="Uehling J."/>
            <person name="Grigoriev I.V."/>
            <person name="Vagvolgyi C."/>
            <person name="Papp T."/>
            <person name="Martin F.M."/>
            <person name="Miettinen O."/>
            <person name="Hibbett D.S."/>
            <person name="Nagy L.G."/>
        </authorList>
    </citation>
    <scope>NUCLEOTIDE SEQUENCE [LARGE SCALE GENOMIC DNA]</scope>
    <source>
        <strain evidence="1 2">CBS 121175</strain>
    </source>
</reference>
<dbReference type="AlphaFoldDB" id="A0A5C3KJD5"/>
<evidence type="ECO:0000313" key="2">
    <source>
        <dbReference type="Proteomes" id="UP000307440"/>
    </source>
</evidence>
<dbReference type="Proteomes" id="UP000307440">
    <property type="component" value="Unassembled WGS sequence"/>
</dbReference>
<keyword evidence="2" id="KW-1185">Reference proteome</keyword>
<gene>
    <name evidence="1" type="ORF">FA15DRAFT_673882</name>
</gene>
<protein>
    <submittedName>
        <fullName evidence="1">Uncharacterized protein</fullName>
    </submittedName>
</protein>
<dbReference type="EMBL" id="ML210315">
    <property type="protein sequence ID" value="TFK20025.1"/>
    <property type="molecule type" value="Genomic_DNA"/>
</dbReference>
<name>A0A5C3KJD5_COPMA</name>